<sequence>MAEGVWLEAALNGPWTRQRQPGIPVTRAEIVEQAVACADAGAAIVHLHAYDEGSGRPREAYDLYAPVFEAIRGRRDVICYPTVPMGARPSQGPVEARARYEVVERLGRAGLIEWSVVDPGSVTLATFAELREGEDGFLYANSASDVRAGLELCGEHGLVPSYAVYEPGFLRTGAALRAAVPGSPSPVYRFMFSTAFAFGLPPTGWALDSCLRLLDDSDPGAAWMVAGLGVELDGLWDVAVARGGHLRVGLEDAPLGCASSNAEMVAEAARAVQQAGRPLATAAQIRRATVGSDLLPPARTRR</sequence>
<keyword evidence="3" id="KW-0479">Metal-binding</keyword>
<proteinExistence type="predicted"/>
<evidence type="ECO:0000256" key="4">
    <source>
        <dbReference type="ARBA" id="ARBA00022833"/>
    </source>
</evidence>
<dbReference type="Proteomes" id="UP000198921">
    <property type="component" value="Unassembled WGS sequence"/>
</dbReference>
<keyword evidence="4" id="KW-0862">Zinc</keyword>
<dbReference type="RefSeq" id="WP_091150260.1">
    <property type="nucleotide sequence ID" value="NZ_FNOT01000001.1"/>
</dbReference>
<name>A0A1H3AGF8_9ACTN</name>
<protein>
    <submittedName>
        <fullName evidence="5">Uncharacterized conserved protein, DUF849 family</fullName>
    </submittedName>
</protein>
<organism evidence="5 6">
    <name type="scientific">Geodermatophilus africanus</name>
    <dbReference type="NCBI Taxonomy" id="1137993"/>
    <lineage>
        <taxon>Bacteria</taxon>
        <taxon>Bacillati</taxon>
        <taxon>Actinomycetota</taxon>
        <taxon>Actinomycetes</taxon>
        <taxon>Geodermatophilales</taxon>
        <taxon>Geodermatophilaceae</taxon>
        <taxon>Geodermatophilus</taxon>
    </lineage>
</organism>
<dbReference type="InterPro" id="IPR013785">
    <property type="entry name" value="Aldolase_TIM"/>
</dbReference>
<keyword evidence="2" id="KW-0808">Transferase</keyword>
<dbReference type="Pfam" id="PF05853">
    <property type="entry name" value="BKACE"/>
    <property type="match status" value="1"/>
</dbReference>
<dbReference type="OrthoDB" id="9063716at2"/>
<dbReference type="STRING" id="1137993.SAMN05660209_00044"/>
<dbReference type="AlphaFoldDB" id="A0A1H3AGF8"/>
<dbReference type="PANTHER" id="PTHR37418:SF2">
    <property type="entry name" value="3-KETO-5-AMINOHEXANOATE CLEAVAGE ENZYME"/>
    <property type="match status" value="1"/>
</dbReference>
<reference evidence="6" key="1">
    <citation type="submission" date="2016-10" db="EMBL/GenBank/DDBJ databases">
        <authorList>
            <person name="Varghese N."/>
            <person name="Submissions S."/>
        </authorList>
    </citation>
    <scope>NUCLEOTIDE SEQUENCE [LARGE SCALE GENOMIC DNA]</scope>
    <source>
        <strain evidence="6">DSM 45422</strain>
    </source>
</reference>
<keyword evidence="6" id="KW-1185">Reference proteome</keyword>
<evidence type="ECO:0000256" key="2">
    <source>
        <dbReference type="ARBA" id="ARBA00022679"/>
    </source>
</evidence>
<comment type="cofactor">
    <cofactor evidence="1">
        <name>Zn(2+)</name>
        <dbReference type="ChEBI" id="CHEBI:29105"/>
    </cofactor>
</comment>
<dbReference type="GO" id="GO:0046872">
    <property type="term" value="F:metal ion binding"/>
    <property type="evidence" value="ECO:0007669"/>
    <property type="project" value="UniProtKB-KW"/>
</dbReference>
<dbReference type="Gene3D" id="3.20.20.70">
    <property type="entry name" value="Aldolase class I"/>
    <property type="match status" value="1"/>
</dbReference>
<dbReference type="InterPro" id="IPR008567">
    <property type="entry name" value="BKACE"/>
</dbReference>
<dbReference type="PANTHER" id="PTHR37418">
    <property type="entry name" value="3-KETO-5-AMINOHEXANOATE CLEAVAGE ENZYME-RELATED"/>
    <property type="match status" value="1"/>
</dbReference>
<accession>A0A1H3AGF8</accession>
<evidence type="ECO:0000313" key="5">
    <source>
        <dbReference type="EMBL" id="SDX28800.1"/>
    </source>
</evidence>
<dbReference type="GO" id="GO:0043720">
    <property type="term" value="F:3-keto-5-aminohexanoate cleavage activity"/>
    <property type="evidence" value="ECO:0007669"/>
    <property type="project" value="InterPro"/>
</dbReference>
<evidence type="ECO:0000313" key="6">
    <source>
        <dbReference type="Proteomes" id="UP000198921"/>
    </source>
</evidence>
<dbReference type="EMBL" id="FNOT01000001">
    <property type="protein sequence ID" value="SDX28800.1"/>
    <property type="molecule type" value="Genomic_DNA"/>
</dbReference>
<evidence type="ECO:0000256" key="3">
    <source>
        <dbReference type="ARBA" id="ARBA00022723"/>
    </source>
</evidence>
<gene>
    <name evidence="5" type="ORF">SAMN05660209_00044</name>
</gene>
<evidence type="ECO:0000256" key="1">
    <source>
        <dbReference type="ARBA" id="ARBA00001947"/>
    </source>
</evidence>